<evidence type="ECO:0000313" key="7">
    <source>
        <dbReference type="EMBL" id="PNY83022.1"/>
    </source>
</evidence>
<name>A0A2K3V2L6_9DEIO</name>
<keyword evidence="8" id="KW-1185">Reference proteome</keyword>
<comment type="caution">
    <text evidence="7">The sequence shown here is derived from an EMBL/GenBank/DDBJ whole genome shotgun (WGS) entry which is preliminary data.</text>
</comment>
<dbReference type="Proteomes" id="UP000236379">
    <property type="component" value="Unassembled WGS sequence"/>
</dbReference>
<dbReference type="InterPro" id="IPR001958">
    <property type="entry name" value="Tet-R_TetA/multi-R_MdtG-like"/>
</dbReference>
<keyword evidence="4 5" id="KW-0472">Membrane</keyword>
<feature type="transmembrane region" description="Helical" evidence="5">
    <location>
        <begin position="54"/>
        <end position="72"/>
    </location>
</feature>
<keyword evidence="2 5" id="KW-0812">Transmembrane</keyword>
<dbReference type="OrthoDB" id="9815817at2"/>
<feature type="transmembrane region" description="Helical" evidence="5">
    <location>
        <begin position="343"/>
        <end position="365"/>
    </location>
</feature>
<feature type="transmembrane region" description="Helical" evidence="5">
    <location>
        <begin position="306"/>
        <end position="331"/>
    </location>
</feature>
<dbReference type="PANTHER" id="PTHR23534:SF1">
    <property type="entry name" value="MAJOR FACILITATOR SUPERFAMILY PROTEIN"/>
    <property type="match status" value="1"/>
</dbReference>
<proteinExistence type="predicted"/>
<dbReference type="PROSITE" id="PS51257">
    <property type="entry name" value="PROKAR_LIPOPROTEIN"/>
    <property type="match status" value="1"/>
</dbReference>
<dbReference type="PROSITE" id="PS50850">
    <property type="entry name" value="MFS"/>
    <property type="match status" value="1"/>
</dbReference>
<keyword evidence="3 5" id="KW-1133">Transmembrane helix</keyword>
<feature type="transmembrane region" description="Helical" evidence="5">
    <location>
        <begin position="109"/>
        <end position="135"/>
    </location>
</feature>
<comment type="subcellular location">
    <subcellularLocation>
        <location evidence="1">Membrane</location>
        <topology evidence="1">Multi-pass membrane protein</topology>
    </subcellularLocation>
</comment>
<feature type="transmembrane region" description="Helical" evidence="5">
    <location>
        <begin position="283"/>
        <end position="300"/>
    </location>
</feature>
<feature type="transmembrane region" description="Helical" evidence="5">
    <location>
        <begin position="173"/>
        <end position="194"/>
    </location>
</feature>
<feature type="transmembrane region" description="Helical" evidence="5">
    <location>
        <begin position="251"/>
        <end position="271"/>
    </location>
</feature>
<evidence type="ECO:0000256" key="5">
    <source>
        <dbReference type="SAM" id="Phobius"/>
    </source>
</evidence>
<dbReference type="Gene3D" id="1.20.1250.20">
    <property type="entry name" value="MFS general substrate transporter like domains"/>
    <property type="match status" value="2"/>
</dbReference>
<dbReference type="Pfam" id="PF07690">
    <property type="entry name" value="MFS_1"/>
    <property type="match status" value="1"/>
</dbReference>
<feature type="transmembrane region" description="Helical" evidence="5">
    <location>
        <begin position="147"/>
        <end position="167"/>
    </location>
</feature>
<dbReference type="EMBL" id="PPPD01000001">
    <property type="protein sequence ID" value="PNY83022.1"/>
    <property type="molecule type" value="Genomic_DNA"/>
</dbReference>
<reference evidence="7 8" key="1">
    <citation type="submission" date="2018-01" db="EMBL/GenBank/DDBJ databases">
        <title>Deinococcus koreensis sp. nov., a radiation-resistant bacterium isolated from river water.</title>
        <authorList>
            <person name="Choi A."/>
        </authorList>
    </citation>
    <scope>NUCLEOTIDE SEQUENCE [LARGE SCALE GENOMIC DNA]</scope>
    <source>
        <strain evidence="7 8">SJW1-2</strain>
    </source>
</reference>
<evidence type="ECO:0000313" key="8">
    <source>
        <dbReference type="Proteomes" id="UP000236379"/>
    </source>
</evidence>
<feature type="transmembrane region" description="Helical" evidence="5">
    <location>
        <begin position="12"/>
        <end position="34"/>
    </location>
</feature>
<dbReference type="GO" id="GO:0016020">
    <property type="term" value="C:membrane"/>
    <property type="evidence" value="ECO:0007669"/>
    <property type="project" value="UniProtKB-SubCell"/>
</dbReference>
<evidence type="ECO:0000259" key="6">
    <source>
        <dbReference type="PROSITE" id="PS50850"/>
    </source>
</evidence>
<feature type="transmembrane region" description="Helical" evidence="5">
    <location>
        <begin position="214"/>
        <end position="239"/>
    </location>
</feature>
<dbReference type="SUPFAM" id="SSF103473">
    <property type="entry name" value="MFS general substrate transporter"/>
    <property type="match status" value="1"/>
</dbReference>
<dbReference type="InterPro" id="IPR020846">
    <property type="entry name" value="MFS_dom"/>
</dbReference>
<accession>A0A2K3V2L6</accession>
<protein>
    <submittedName>
        <fullName evidence="7">MFS transporter</fullName>
    </submittedName>
</protein>
<sequence>MRERLRLPLAPGSLPGVVAAALTLACSEFVRSGLYGAYLQQAAPGLLGLPKKEAVAVAATAFSVHFFTDTLMRSPVGVLISRRGVRPVMLAGAALCVLAMALLTQAHAIWLLLLVAALHGVGFSALWPGLVNLTAEAAYESHQGRTLTAVTMSVMPAVGLGVLVLGALGGRPFGQIALLIVGVQALALVSVLFVKVRPRPVPAERPPARARMKVAARALAPLIPAAFMQTLTLTLLGPLLFTLYPELGLNYWSMVGVLGVGGVVAFASMPFTGRVADGGRARLAVTLGFALLGLGLALFATTPPVWTLFLLAALVGLGYAFLSPGWAALVVSRLPEAERPAAWGVLMTMENIGTSLGPLLGAFAYRQYGLPGPFVTGAVLAAVTALGYVAFRRSFQRRPDPSPSS</sequence>
<evidence type="ECO:0000256" key="2">
    <source>
        <dbReference type="ARBA" id="ARBA00022692"/>
    </source>
</evidence>
<dbReference type="PANTHER" id="PTHR23534">
    <property type="entry name" value="MFS PERMEASE"/>
    <property type="match status" value="1"/>
</dbReference>
<evidence type="ECO:0000256" key="3">
    <source>
        <dbReference type="ARBA" id="ARBA00022989"/>
    </source>
</evidence>
<dbReference type="AlphaFoldDB" id="A0A2K3V2L6"/>
<evidence type="ECO:0000256" key="4">
    <source>
        <dbReference type="ARBA" id="ARBA00023136"/>
    </source>
</evidence>
<feature type="transmembrane region" description="Helical" evidence="5">
    <location>
        <begin position="84"/>
        <end position="103"/>
    </location>
</feature>
<evidence type="ECO:0000256" key="1">
    <source>
        <dbReference type="ARBA" id="ARBA00004141"/>
    </source>
</evidence>
<organism evidence="7 8">
    <name type="scientific">Deinococcus koreensis</name>
    <dbReference type="NCBI Taxonomy" id="2054903"/>
    <lineage>
        <taxon>Bacteria</taxon>
        <taxon>Thermotogati</taxon>
        <taxon>Deinococcota</taxon>
        <taxon>Deinococci</taxon>
        <taxon>Deinococcales</taxon>
        <taxon>Deinococcaceae</taxon>
        <taxon>Deinococcus</taxon>
    </lineage>
</organism>
<feature type="transmembrane region" description="Helical" evidence="5">
    <location>
        <begin position="371"/>
        <end position="391"/>
    </location>
</feature>
<gene>
    <name evidence="7" type="ORF">CVO96_11830</name>
</gene>
<dbReference type="GO" id="GO:0022857">
    <property type="term" value="F:transmembrane transporter activity"/>
    <property type="evidence" value="ECO:0007669"/>
    <property type="project" value="InterPro"/>
</dbReference>
<dbReference type="PRINTS" id="PR01035">
    <property type="entry name" value="TCRTETA"/>
</dbReference>
<dbReference type="InterPro" id="IPR036259">
    <property type="entry name" value="MFS_trans_sf"/>
</dbReference>
<feature type="domain" description="Major facilitator superfamily (MFS) profile" evidence="6">
    <location>
        <begin position="218"/>
        <end position="405"/>
    </location>
</feature>
<dbReference type="InterPro" id="IPR011701">
    <property type="entry name" value="MFS"/>
</dbReference>